<feature type="compositionally biased region" description="Polar residues" evidence="1">
    <location>
        <begin position="82"/>
        <end position="98"/>
    </location>
</feature>
<feature type="compositionally biased region" description="Acidic residues" evidence="1">
    <location>
        <begin position="824"/>
        <end position="835"/>
    </location>
</feature>
<feature type="compositionally biased region" description="Polar residues" evidence="1">
    <location>
        <begin position="38"/>
        <end position="56"/>
    </location>
</feature>
<sequence length="848" mass="92270">MDRQGNKDGSNFFSRIKNIDVLKSPYPRHLMQGGRGSTAATSTRPVVASTSPQYNTARPAPVHGAPVWQTPVLRHGDIAISPTGSGSRVTGSGPTVPQISPYRLQTEYPNSVQPIRSRPRSFPEQRFVVPGSTLPTHIRPGGAVRSPASSMQVCLLQAWFACLDPEKRTITVSGSFIKPNGKTVLRHSTPIEHIHDSRILLATTGTIYQLASSVDVEMMRVNGFPEHLVPYFVDGFPRNWRDLIDGYFNSAIGNSHSTGGISSRNESNSRPSLSLLRRKDSFEEIHKFHGIDRISTIAENDEDALDSVLHTSSSGPSSAASTYAHAHQARVPDTSAYTAHTSSRSSVYRSGADIFNRNRFIQANHRHSSESVDVASSSTVGGSAYLAANEDIDDSFNAIDGYESNEELEHGVSTYLEKSENTDNTSSQSMGENAIHRLEGALDDMRVEQESPVPQSPPESHISATPELTISDENQQQQDNAADEEGNEEEVEGDEDDAVQSSLIAKSKARSARQAQISKHQNTVSSSHRRSSRRIIETSDDSGQHSTDGLTKKSSEEASPPPPLATPSAKRSLSKATRAHSDNNNKGRTQKSTFSVRTARRTTLLETPTKPASKTKSPHSAPSGRAKGKRSLGLRTPSKRQSHSDKASTDPAAASKAEKRPSSPKPKSASEQQPHSISTGWLVDDNTGSQAVVEKDDNAGDTFKAVSTESPTEDGDGEFLKSESSPSKHSITTPKRKVGRRYFRYHGPPEPSVSVTRSGRKVNRPKEWWANAQEHLSGGHKESDLKYKWGTGDPVLVKGSKRIRLSDYYLENDGDDSFLKSDSADADADIDADADADPKQSYSDESDS</sequence>
<feature type="domain" description="SANTA" evidence="2">
    <location>
        <begin position="156"/>
        <end position="242"/>
    </location>
</feature>
<accession>A0ABQ8PIW1</accession>
<feature type="region of interest" description="Disordered" evidence="1">
    <location>
        <begin position="307"/>
        <end position="327"/>
    </location>
</feature>
<feature type="compositionally biased region" description="Polar residues" evidence="1">
    <location>
        <begin position="513"/>
        <end position="524"/>
    </location>
</feature>
<comment type="caution">
    <text evidence="3">The sequence shown here is derived from an EMBL/GenBank/DDBJ whole genome shotgun (WGS) entry which is preliminary data.</text>
</comment>
<gene>
    <name evidence="3" type="ORF">EDC05_004203</name>
</gene>
<feature type="region of interest" description="Disordered" evidence="1">
    <location>
        <begin position="812"/>
        <end position="848"/>
    </location>
</feature>
<dbReference type="Proteomes" id="UP001151295">
    <property type="component" value="Unassembled WGS sequence"/>
</dbReference>
<feature type="compositionally biased region" description="Polar residues" evidence="1">
    <location>
        <begin position="604"/>
        <end position="620"/>
    </location>
</feature>
<proteinExistence type="predicted"/>
<feature type="region of interest" description="Disordered" evidence="1">
    <location>
        <begin position="448"/>
        <end position="762"/>
    </location>
</feature>
<feature type="compositionally biased region" description="Low complexity" evidence="1">
    <location>
        <begin position="312"/>
        <end position="321"/>
    </location>
</feature>
<feature type="region of interest" description="Disordered" evidence="1">
    <location>
        <begin position="26"/>
        <end position="62"/>
    </location>
</feature>
<feature type="compositionally biased region" description="Low complexity" evidence="1">
    <location>
        <begin position="665"/>
        <end position="674"/>
    </location>
</feature>
<protein>
    <recommendedName>
        <fullName evidence="2">SANTA domain-containing protein</fullName>
    </recommendedName>
</protein>
<evidence type="ECO:0000256" key="1">
    <source>
        <dbReference type="SAM" id="MobiDB-lite"/>
    </source>
</evidence>
<feature type="compositionally biased region" description="Polar residues" evidence="1">
    <location>
        <begin position="722"/>
        <end position="733"/>
    </location>
</feature>
<organism evidence="3 4">
    <name type="scientific">Coemansia umbellata</name>
    <dbReference type="NCBI Taxonomy" id="1424467"/>
    <lineage>
        <taxon>Eukaryota</taxon>
        <taxon>Fungi</taxon>
        <taxon>Fungi incertae sedis</taxon>
        <taxon>Zoopagomycota</taxon>
        <taxon>Kickxellomycotina</taxon>
        <taxon>Kickxellomycetes</taxon>
        <taxon>Kickxellales</taxon>
        <taxon>Kickxellaceae</taxon>
        <taxon>Coemansia</taxon>
    </lineage>
</organism>
<evidence type="ECO:0000313" key="4">
    <source>
        <dbReference type="Proteomes" id="UP001151295"/>
    </source>
</evidence>
<evidence type="ECO:0000259" key="2">
    <source>
        <dbReference type="Pfam" id="PF09133"/>
    </source>
</evidence>
<feature type="compositionally biased region" description="Basic residues" evidence="1">
    <location>
        <begin position="734"/>
        <end position="744"/>
    </location>
</feature>
<keyword evidence="4" id="KW-1185">Reference proteome</keyword>
<feature type="compositionally biased region" description="Acidic residues" evidence="1">
    <location>
        <begin position="481"/>
        <end position="498"/>
    </location>
</feature>
<dbReference type="Pfam" id="PF09133">
    <property type="entry name" value="SANTA"/>
    <property type="match status" value="1"/>
</dbReference>
<name>A0ABQ8PIW1_9FUNG</name>
<dbReference type="EMBL" id="JANBQD010000055">
    <property type="protein sequence ID" value="KAJ1990147.1"/>
    <property type="molecule type" value="Genomic_DNA"/>
</dbReference>
<evidence type="ECO:0000313" key="3">
    <source>
        <dbReference type="EMBL" id="KAJ1990147.1"/>
    </source>
</evidence>
<feature type="region of interest" description="Disordered" evidence="1">
    <location>
        <begin position="80"/>
        <end position="100"/>
    </location>
</feature>
<feature type="compositionally biased region" description="Polar residues" evidence="1">
    <location>
        <begin position="586"/>
        <end position="596"/>
    </location>
</feature>
<reference evidence="3" key="1">
    <citation type="submission" date="2022-07" db="EMBL/GenBank/DDBJ databases">
        <title>Phylogenomic reconstructions and comparative analyses of Kickxellomycotina fungi.</title>
        <authorList>
            <person name="Reynolds N.K."/>
            <person name="Stajich J.E."/>
            <person name="Barry K."/>
            <person name="Grigoriev I.V."/>
            <person name="Crous P."/>
            <person name="Smith M.E."/>
        </authorList>
    </citation>
    <scope>NUCLEOTIDE SEQUENCE</scope>
    <source>
        <strain evidence="3">BCRC 34882</strain>
    </source>
</reference>
<feature type="compositionally biased region" description="Basic residues" evidence="1">
    <location>
        <begin position="626"/>
        <end position="641"/>
    </location>
</feature>
<dbReference type="InterPro" id="IPR015216">
    <property type="entry name" value="SANTA"/>
</dbReference>